<dbReference type="PANTHER" id="PTHR43537">
    <property type="entry name" value="TRANSCRIPTIONAL REGULATOR, GNTR FAMILY"/>
    <property type="match status" value="1"/>
</dbReference>
<dbReference type="Gene3D" id="1.10.10.10">
    <property type="entry name" value="Winged helix-like DNA-binding domain superfamily/Winged helix DNA-binding domain"/>
    <property type="match status" value="1"/>
</dbReference>
<dbReference type="InterPro" id="IPR000524">
    <property type="entry name" value="Tscrpt_reg_HTH_GntR"/>
</dbReference>
<evidence type="ECO:0000313" key="6">
    <source>
        <dbReference type="Proteomes" id="UP001596528"/>
    </source>
</evidence>
<dbReference type="InterPro" id="IPR036388">
    <property type="entry name" value="WH-like_DNA-bd_sf"/>
</dbReference>
<evidence type="ECO:0000256" key="2">
    <source>
        <dbReference type="ARBA" id="ARBA00023125"/>
    </source>
</evidence>
<dbReference type="Pfam" id="PF07729">
    <property type="entry name" value="FCD"/>
    <property type="match status" value="1"/>
</dbReference>
<dbReference type="PROSITE" id="PS50949">
    <property type="entry name" value="HTH_GNTR"/>
    <property type="match status" value="1"/>
</dbReference>
<dbReference type="InterPro" id="IPR008920">
    <property type="entry name" value="TF_FadR/GntR_C"/>
</dbReference>
<accession>A0ABW2V5T5</accession>
<dbReference type="Pfam" id="PF00392">
    <property type="entry name" value="GntR"/>
    <property type="match status" value="1"/>
</dbReference>
<organism evidence="5 6">
    <name type="scientific">Paenibacillus thermoaerophilus</name>
    <dbReference type="NCBI Taxonomy" id="1215385"/>
    <lineage>
        <taxon>Bacteria</taxon>
        <taxon>Bacillati</taxon>
        <taxon>Bacillota</taxon>
        <taxon>Bacilli</taxon>
        <taxon>Bacillales</taxon>
        <taxon>Paenibacillaceae</taxon>
        <taxon>Paenibacillus</taxon>
    </lineage>
</organism>
<dbReference type="InterPro" id="IPR011711">
    <property type="entry name" value="GntR_C"/>
</dbReference>
<keyword evidence="3" id="KW-0804">Transcription</keyword>
<comment type="caution">
    <text evidence="5">The sequence shown here is derived from an EMBL/GenBank/DDBJ whole genome shotgun (WGS) entry which is preliminary data.</text>
</comment>
<dbReference type="RefSeq" id="WP_138789281.1">
    <property type="nucleotide sequence ID" value="NZ_JBHTGQ010000031.1"/>
</dbReference>
<evidence type="ECO:0000256" key="3">
    <source>
        <dbReference type="ARBA" id="ARBA00023163"/>
    </source>
</evidence>
<dbReference type="InterPro" id="IPR036390">
    <property type="entry name" value="WH_DNA-bd_sf"/>
</dbReference>
<protein>
    <submittedName>
        <fullName evidence="5">GntR family transcriptional regulator</fullName>
    </submittedName>
</protein>
<evidence type="ECO:0000259" key="4">
    <source>
        <dbReference type="PROSITE" id="PS50949"/>
    </source>
</evidence>
<sequence length="235" mass="26977">MTLFSPLPAVTSRRSLGELVYDSVREAIVSLRLEPGTFIYENELAESLGVSRTPIREAIRMLSGEELLEVLPQRGTRVAPISERKVSESRFVREQLETGGFRLAARLWRPERHEDVRRTCLRLLEEQREAAARGDIARFLQADEAFHQAILHVADNATLLQVIYRMRGHLNRARMLALRELRRIEPIVDEHEALLEAVAGGDEEQAASLMRAHVGKLDRELPELRQMYPDYFAER</sequence>
<feature type="domain" description="HTH gntR-type" evidence="4">
    <location>
        <begin position="14"/>
        <end position="81"/>
    </location>
</feature>
<dbReference type="PRINTS" id="PR00035">
    <property type="entry name" value="HTHGNTR"/>
</dbReference>
<name>A0ABW2V5T5_9BACL</name>
<dbReference type="EMBL" id="JBHTGQ010000031">
    <property type="protein sequence ID" value="MFC7750908.1"/>
    <property type="molecule type" value="Genomic_DNA"/>
</dbReference>
<dbReference type="Proteomes" id="UP001596528">
    <property type="component" value="Unassembled WGS sequence"/>
</dbReference>
<evidence type="ECO:0000256" key="1">
    <source>
        <dbReference type="ARBA" id="ARBA00023015"/>
    </source>
</evidence>
<evidence type="ECO:0000313" key="5">
    <source>
        <dbReference type="EMBL" id="MFC7750908.1"/>
    </source>
</evidence>
<keyword evidence="2" id="KW-0238">DNA-binding</keyword>
<dbReference type="CDD" id="cd07377">
    <property type="entry name" value="WHTH_GntR"/>
    <property type="match status" value="1"/>
</dbReference>
<dbReference type="SUPFAM" id="SSF48008">
    <property type="entry name" value="GntR ligand-binding domain-like"/>
    <property type="match status" value="1"/>
</dbReference>
<dbReference type="PANTHER" id="PTHR43537:SF45">
    <property type="entry name" value="GNTR FAMILY REGULATORY PROTEIN"/>
    <property type="match status" value="1"/>
</dbReference>
<dbReference type="SMART" id="SM00345">
    <property type="entry name" value="HTH_GNTR"/>
    <property type="match status" value="1"/>
</dbReference>
<dbReference type="Gene3D" id="1.20.120.530">
    <property type="entry name" value="GntR ligand-binding domain-like"/>
    <property type="match status" value="1"/>
</dbReference>
<keyword evidence="1" id="KW-0805">Transcription regulation</keyword>
<proteinExistence type="predicted"/>
<dbReference type="SUPFAM" id="SSF46785">
    <property type="entry name" value="Winged helix' DNA-binding domain"/>
    <property type="match status" value="1"/>
</dbReference>
<dbReference type="SMART" id="SM00895">
    <property type="entry name" value="FCD"/>
    <property type="match status" value="1"/>
</dbReference>
<keyword evidence="6" id="KW-1185">Reference proteome</keyword>
<gene>
    <name evidence="5" type="ORF">ACFQWB_13355</name>
</gene>
<reference evidence="6" key="1">
    <citation type="journal article" date="2019" name="Int. J. Syst. Evol. Microbiol.">
        <title>The Global Catalogue of Microorganisms (GCM) 10K type strain sequencing project: providing services to taxonomists for standard genome sequencing and annotation.</title>
        <authorList>
            <consortium name="The Broad Institute Genomics Platform"/>
            <consortium name="The Broad Institute Genome Sequencing Center for Infectious Disease"/>
            <person name="Wu L."/>
            <person name="Ma J."/>
        </authorList>
    </citation>
    <scope>NUCLEOTIDE SEQUENCE [LARGE SCALE GENOMIC DNA]</scope>
    <source>
        <strain evidence="6">JCM 18657</strain>
    </source>
</reference>